<evidence type="ECO:0000313" key="7">
    <source>
        <dbReference type="Proteomes" id="UP000008068"/>
    </source>
</evidence>
<evidence type="ECO:0000256" key="4">
    <source>
        <dbReference type="ARBA" id="ARBA00023136"/>
    </source>
</evidence>
<gene>
    <name evidence="6" type="ORF">CAEBREN_25141</name>
</gene>
<evidence type="ECO:0000256" key="1">
    <source>
        <dbReference type="ARBA" id="ARBA00004141"/>
    </source>
</evidence>
<comment type="subcellular location">
    <subcellularLocation>
        <location evidence="1">Membrane</location>
        <topology evidence="1">Multi-pass membrane protein</topology>
    </subcellularLocation>
</comment>
<proteinExistence type="predicted"/>
<dbReference type="FunCoup" id="G0NJJ0">
    <property type="interactions" value="1046"/>
</dbReference>
<keyword evidence="4 5" id="KW-0472">Membrane</keyword>
<dbReference type="InParanoid" id="G0NJJ0"/>
<keyword evidence="3 5" id="KW-1133">Transmembrane helix</keyword>
<dbReference type="OrthoDB" id="43458at2759"/>
<dbReference type="PANTHER" id="PTHR28668">
    <property type="entry name" value="TRANSMEMBRANE PROTEIN 234"/>
    <property type="match status" value="1"/>
</dbReference>
<dbReference type="EMBL" id="GL379896">
    <property type="protein sequence ID" value="EGT32607.1"/>
    <property type="molecule type" value="Genomic_DNA"/>
</dbReference>
<dbReference type="AlphaFoldDB" id="G0NJJ0"/>
<evidence type="ECO:0000256" key="2">
    <source>
        <dbReference type="ARBA" id="ARBA00022692"/>
    </source>
</evidence>
<organism evidence="7">
    <name type="scientific">Caenorhabditis brenneri</name>
    <name type="common">Nematode worm</name>
    <dbReference type="NCBI Taxonomy" id="135651"/>
    <lineage>
        <taxon>Eukaryota</taxon>
        <taxon>Metazoa</taxon>
        <taxon>Ecdysozoa</taxon>
        <taxon>Nematoda</taxon>
        <taxon>Chromadorea</taxon>
        <taxon>Rhabditida</taxon>
        <taxon>Rhabditina</taxon>
        <taxon>Rhabditomorpha</taxon>
        <taxon>Rhabditoidea</taxon>
        <taxon>Rhabditidae</taxon>
        <taxon>Peloderinae</taxon>
        <taxon>Caenorhabditis</taxon>
    </lineage>
</organism>
<dbReference type="GO" id="GO:0016020">
    <property type="term" value="C:membrane"/>
    <property type="evidence" value="ECO:0007669"/>
    <property type="project" value="UniProtKB-SubCell"/>
</dbReference>
<keyword evidence="2 5" id="KW-0812">Transmembrane</keyword>
<dbReference type="OMA" id="IMMISDT"/>
<dbReference type="Proteomes" id="UP000008068">
    <property type="component" value="Unassembled WGS sequence"/>
</dbReference>
<feature type="transmembrane region" description="Helical" evidence="5">
    <location>
        <begin position="95"/>
        <end position="110"/>
    </location>
</feature>
<dbReference type="PANTHER" id="PTHR28668:SF1">
    <property type="entry name" value="TRANSMEMBRANE PROTEIN 234"/>
    <property type="match status" value="1"/>
</dbReference>
<sequence length="111" mass="12199">MIRSASKSQAEKEADKDNITVTKMVSSFFMSFLDWKFSIPFALNQCGSILFNVLVVQFPVTAVVPCVNAIQFIATYVVGRLMGEEMKSNSIKQKLGLALSLVAIIGMLCID</sequence>
<dbReference type="InterPro" id="IPR018908">
    <property type="entry name" value="TMEM234"/>
</dbReference>
<dbReference type="HOGENOM" id="CLU_108086_2_1_1"/>
<keyword evidence="7" id="KW-1185">Reference proteome</keyword>
<accession>G0NJJ0</accession>
<reference evidence="7" key="1">
    <citation type="submission" date="2011-07" db="EMBL/GenBank/DDBJ databases">
        <authorList>
            <consortium name="Caenorhabditis brenneri Sequencing and Analysis Consortium"/>
            <person name="Wilson R.K."/>
        </authorList>
    </citation>
    <scope>NUCLEOTIDE SEQUENCE [LARGE SCALE GENOMIC DNA]</scope>
    <source>
        <strain evidence="7">PB2801</strain>
    </source>
</reference>
<dbReference type="Pfam" id="PF10639">
    <property type="entry name" value="TMEM234"/>
    <property type="match status" value="1"/>
</dbReference>
<evidence type="ECO:0000313" key="6">
    <source>
        <dbReference type="EMBL" id="EGT32607.1"/>
    </source>
</evidence>
<name>G0NJJ0_CAEBE</name>
<feature type="transmembrane region" description="Helical" evidence="5">
    <location>
        <begin position="49"/>
        <end position="74"/>
    </location>
</feature>
<protein>
    <submittedName>
        <fullName evidence="6">Uncharacterized protein</fullName>
    </submittedName>
</protein>
<evidence type="ECO:0000256" key="3">
    <source>
        <dbReference type="ARBA" id="ARBA00022989"/>
    </source>
</evidence>
<evidence type="ECO:0000256" key="5">
    <source>
        <dbReference type="SAM" id="Phobius"/>
    </source>
</evidence>
<dbReference type="eggNOG" id="KOG4831">
    <property type="taxonomic scope" value="Eukaryota"/>
</dbReference>